<sequence>MNNVGQSNSNIVQLVKNACAEITQQEWEKHCIHVKHIAEQMWEADYLTEEFIESVEFVVNTGSSDEDELSSDDNE</sequence>
<name>A0A5N4A037_PHOPY</name>
<dbReference type="InParanoid" id="A0A5N4A037"/>
<evidence type="ECO:0000313" key="2">
    <source>
        <dbReference type="Proteomes" id="UP000327044"/>
    </source>
</evidence>
<dbReference type="EMBL" id="VVIM01000974">
    <property type="protein sequence ID" value="KAB0790638.1"/>
    <property type="molecule type" value="Genomic_DNA"/>
</dbReference>
<proteinExistence type="predicted"/>
<dbReference type="AlphaFoldDB" id="A0A5N4A037"/>
<comment type="caution">
    <text evidence="1">The sequence shown here is derived from an EMBL/GenBank/DDBJ whole genome shotgun (WGS) entry which is preliminary data.</text>
</comment>
<keyword evidence="2" id="KW-1185">Reference proteome</keyword>
<gene>
    <name evidence="1" type="ORF">PPYR_14924</name>
</gene>
<accession>A0A5N4A037</accession>
<reference evidence="1 2" key="1">
    <citation type="journal article" date="2018" name="Elife">
        <title>Firefly genomes illuminate parallel origins of bioluminescence in beetles.</title>
        <authorList>
            <person name="Fallon T.R."/>
            <person name="Lower S.E."/>
            <person name="Chang C.H."/>
            <person name="Bessho-Uehara M."/>
            <person name="Martin G.J."/>
            <person name="Bewick A.J."/>
            <person name="Behringer M."/>
            <person name="Debat H.J."/>
            <person name="Wong I."/>
            <person name="Day J.C."/>
            <person name="Suvorov A."/>
            <person name="Silva C.J."/>
            <person name="Stanger-Hall K.F."/>
            <person name="Hall D.W."/>
            <person name="Schmitz R.J."/>
            <person name="Nelson D.R."/>
            <person name="Lewis S.M."/>
            <person name="Shigenobu S."/>
            <person name="Bybee S.M."/>
            <person name="Larracuente A.M."/>
            <person name="Oba Y."/>
            <person name="Weng J.K."/>
        </authorList>
    </citation>
    <scope>NUCLEOTIDE SEQUENCE [LARGE SCALE GENOMIC DNA]</scope>
    <source>
        <strain evidence="1">1611_PpyrPB1</strain>
        <tissue evidence="1">Whole body</tissue>
    </source>
</reference>
<dbReference type="Proteomes" id="UP000327044">
    <property type="component" value="Unassembled WGS sequence"/>
</dbReference>
<evidence type="ECO:0000313" key="1">
    <source>
        <dbReference type="EMBL" id="KAB0790638.1"/>
    </source>
</evidence>
<protein>
    <submittedName>
        <fullName evidence="1">Uncharacterized protein</fullName>
    </submittedName>
</protein>
<organism evidence="1 2">
    <name type="scientific">Photinus pyralis</name>
    <name type="common">Common eastern firefly</name>
    <name type="synonym">Lampyris pyralis</name>
    <dbReference type="NCBI Taxonomy" id="7054"/>
    <lineage>
        <taxon>Eukaryota</taxon>
        <taxon>Metazoa</taxon>
        <taxon>Ecdysozoa</taxon>
        <taxon>Arthropoda</taxon>
        <taxon>Hexapoda</taxon>
        <taxon>Insecta</taxon>
        <taxon>Pterygota</taxon>
        <taxon>Neoptera</taxon>
        <taxon>Endopterygota</taxon>
        <taxon>Coleoptera</taxon>
        <taxon>Polyphaga</taxon>
        <taxon>Elateriformia</taxon>
        <taxon>Elateroidea</taxon>
        <taxon>Lampyridae</taxon>
        <taxon>Lampyrinae</taxon>
        <taxon>Photinus</taxon>
    </lineage>
</organism>